<evidence type="ECO:0000313" key="3">
    <source>
        <dbReference type="EMBL" id="GAA3564374.1"/>
    </source>
</evidence>
<dbReference type="InterPro" id="IPR011009">
    <property type="entry name" value="Kinase-like_dom_sf"/>
</dbReference>
<dbReference type="PANTHER" id="PTHR34473:SF2">
    <property type="entry name" value="UPF0699 TRANSMEMBRANE PROTEIN YDBT"/>
    <property type="match status" value="1"/>
</dbReference>
<protein>
    <recommendedName>
        <fullName evidence="2">YdbS-like PH domain-containing protein</fullName>
    </recommendedName>
</protein>
<gene>
    <name evidence="3" type="ORF">GCM10022197_20010</name>
</gene>
<keyword evidence="1" id="KW-0812">Transmembrane</keyword>
<dbReference type="Pfam" id="PF03703">
    <property type="entry name" value="bPH_2"/>
    <property type="match status" value="3"/>
</dbReference>
<feature type="transmembrane region" description="Helical" evidence="1">
    <location>
        <begin position="244"/>
        <end position="263"/>
    </location>
</feature>
<dbReference type="EMBL" id="BAAAYR010000002">
    <property type="protein sequence ID" value="GAA3564374.1"/>
    <property type="molecule type" value="Genomic_DNA"/>
</dbReference>
<dbReference type="Proteomes" id="UP001500767">
    <property type="component" value="Unassembled WGS sequence"/>
</dbReference>
<dbReference type="PANTHER" id="PTHR34473">
    <property type="entry name" value="UPF0699 TRANSMEMBRANE PROTEIN YDBS"/>
    <property type="match status" value="1"/>
</dbReference>
<keyword evidence="1" id="KW-0472">Membrane</keyword>
<feature type="domain" description="YdbS-like PH" evidence="2">
    <location>
        <begin position="272"/>
        <end position="343"/>
    </location>
</feature>
<sequence length="797" mass="86622">MSQPPVPTTEVPEVPEPDAAPVVEGAPVVKQTERPHPLTPFIRGWIVFVAIVISFGQRFVENASNGEGLAGLGIGWVLAVVLGLALLAGGAGYVSWRFTRFVIDDEELRVETGVLFKTSRKIAFERIQSVDVIQPLAARIFSLAELRIEAGAGDSGIRLRYLSRVKAARLRDYLLARAHGTATRLSDTADAPAPDVLFDAGVADRKLVTVTPGALVGSFLLSTEFLVPTLVLVGFAVAAGLTGIGIVALGGVVPMLFGVFSLVSRRVIAMFHFTLAESSRGLRVTRGLTNLSSQSVPVDRIQGVRLCQPVLWKPFGWWRVDVDIVGYGSSDREDNSGGATSVLLPVASWAQVRVALSRVLPGFRVEEIALTGAPRRARAFRWFDWWTLRYGWDDRAIVTEQGWVVHERHIVPHAKTQSVRIEQGPLQRRLRLADVHIDTPKGPVHAVAHQMDADAARALALSQLDRARAARAAAELEVLHPGEVRPESEEERAATDAVLAELGTDRDRFLGEGGESQVFALDDARVLRVYRPGHESATSPVVDQLRGLYGFWDRSVPPEARRLRLPLVLDAGVSHGCTWTVDRRFAGTSLADWLPTADVEARRTALAGLLDAAVDVSRLPAPVPGFARLVGDGAPQTYGSLVELLNAMLAGPTSRSRDDLARDVPDVARAWDRLQEDLAGRSVVPTVVHGDLCAPNAYVELVDGVPHVTGLGDFSPHTLQADPLMDLTGAVAFLELLAYEGAVADSEWLLGLAVQRHGPEVARWIGVYRRYFGFYFSDTAEADPRTYAWCLRQLDGA</sequence>
<evidence type="ECO:0000256" key="1">
    <source>
        <dbReference type="SAM" id="Phobius"/>
    </source>
</evidence>
<name>A0ABP6XB47_9ACTN</name>
<feature type="domain" description="YdbS-like PH" evidence="2">
    <location>
        <begin position="96"/>
        <end position="174"/>
    </location>
</feature>
<organism evidence="3 4">
    <name type="scientific">Microlunatus spumicola</name>
    <dbReference type="NCBI Taxonomy" id="81499"/>
    <lineage>
        <taxon>Bacteria</taxon>
        <taxon>Bacillati</taxon>
        <taxon>Actinomycetota</taxon>
        <taxon>Actinomycetes</taxon>
        <taxon>Propionibacteriales</taxon>
        <taxon>Propionibacteriaceae</taxon>
        <taxon>Microlunatus</taxon>
    </lineage>
</organism>
<feature type="transmembrane region" description="Helical" evidence="1">
    <location>
        <begin position="214"/>
        <end position="238"/>
    </location>
</feature>
<feature type="transmembrane region" description="Helical" evidence="1">
    <location>
        <begin position="72"/>
        <end position="94"/>
    </location>
</feature>
<keyword evidence="4" id="KW-1185">Reference proteome</keyword>
<evidence type="ECO:0000313" key="4">
    <source>
        <dbReference type="Proteomes" id="UP001500767"/>
    </source>
</evidence>
<keyword evidence="1" id="KW-1133">Transmembrane helix</keyword>
<reference evidence="4" key="1">
    <citation type="journal article" date="2019" name="Int. J. Syst. Evol. Microbiol.">
        <title>The Global Catalogue of Microorganisms (GCM) 10K type strain sequencing project: providing services to taxonomists for standard genome sequencing and annotation.</title>
        <authorList>
            <consortium name="The Broad Institute Genomics Platform"/>
            <consortium name="The Broad Institute Genome Sequencing Center for Infectious Disease"/>
            <person name="Wu L."/>
            <person name="Ma J."/>
        </authorList>
    </citation>
    <scope>NUCLEOTIDE SEQUENCE [LARGE SCALE GENOMIC DNA]</scope>
    <source>
        <strain evidence="4">JCM 16540</strain>
    </source>
</reference>
<accession>A0ABP6XB47</accession>
<dbReference type="SUPFAM" id="SSF56112">
    <property type="entry name" value="Protein kinase-like (PK-like)"/>
    <property type="match status" value="1"/>
</dbReference>
<proteinExistence type="predicted"/>
<feature type="transmembrane region" description="Helical" evidence="1">
    <location>
        <begin position="40"/>
        <end position="60"/>
    </location>
</feature>
<dbReference type="RefSeq" id="WP_204910798.1">
    <property type="nucleotide sequence ID" value="NZ_BAAAYR010000002.1"/>
</dbReference>
<feature type="domain" description="YdbS-like PH" evidence="2">
    <location>
        <begin position="385"/>
        <end position="459"/>
    </location>
</feature>
<comment type="caution">
    <text evidence="3">The sequence shown here is derived from an EMBL/GenBank/DDBJ whole genome shotgun (WGS) entry which is preliminary data.</text>
</comment>
<evidence type="ECO:0000259" key="2">
    <source>
        <dbReference type="Pfam" id="PF03703"/>
    </source>
</evidence>
<dbReference type="InterPro" id="IPR005182">
    <property type="entry name" value="YdbS-like_PH"/>
</dbReference>